<gene>
    <name evidence="3" type="ORF">TCARB_0647</name>
</gene>
<protein>
    <recommendedName>
        <fullName evidence="5">AAA+ ATPase domain-containing protein</fullName>
    </recommendedName>
</protein>
<dbReference type="InterPro" id="IPR027417">
    <property type="entry name" value="P-loop_NTPase"/>
</dbReference>
<dbReference type="KEGG" id="tcb:TCARB_0647"/>
<dbReference type="InterPro" id="IPR041682">
    <property type="entry name" value="AAA_14"/>
</dbReference>
<dbReference type="PANTHER" id="PTHR33295:SF18">
    <property type="entry name" value="AAA+ ATPASE DOMAIN-CONTAINING PROTEIN"/>
    <property type="match status" value="1"/>
</dbReference>
<feature type="domain" description="AAA" evidence="1">
    <location>
        <begin position="47"/>
        <end position="178"/>
    </location>
</feature>
<dbReference type="GeneID" id="16574206"/>
<evidence type="ECO:0000313" key="3">
    <source>
        <dbReference type="EMBL" id="AJB41703.1"/>
    </source>
</evidence>
<evidence type="ECO:0000259" key="2">
    <source>
        <dbReference type="Pfam" id="PF13635"/>
    </source>
</evidence>
<accession>A0A3G1A6E2</accession>
<evidence type="ECO:0000313" key="4">
    <source>
        <dbReference type="Proteomes" id="UP000266720"/>
    </source>
</evidence>
<dbReference type="Pfam" id="PF13635">
    <property type="entry name" value="DUF4143"/>
    <property type="match status" value="1"/>
</dbReference>
<dbReference type="STRING" id="697581.TCARB_0647"/>
<dbReference type="Gene3D" id="3.40.50.300">
    <property type="entry name" value="P-loop containing nucleotide triphosphate hydrolases"/>
    <property type="match status" value="1"/>
</dbReference>
<dbReference type="EMBL" id="CP007493">
    <property type="protein sequence ID" value="AJB41703.1"/>
    <property type="molecule type" value="Genomic_DNA"/>
</dbReference>
<evidence type="ECO:0000259" key="1">
    <source>
        <dbReference type="Pfam" id="PF13173"/>
    </source>
</evidence>
<reference evidence="4" key="1">
    <citation type="book" date="2010" name="EXTREMOPHILES" publisher="0:0-0">
        <title>Complete genome sequences of ten hyperthermophilic archaea reveal their metabolic capabilities and possible ecological roles.</title>
        <editorList>
            <person name="?"/>
        </editorList>
        <authorList>
            <person name="Ravin N.V."/>
            <person name="Mardanov A.V."/>
            <person name="Bonch-Osmolovskaya E.A."/>
            <person name="Skryabin K.G."/>
        </authorList>
    </citation>
    <scope>NUCLEOTIDE SEQUENCE [LARGE SCALE GENOMIC DNA]</scope>
    <source>
        <strain evidence="4">1505</strain>
    </source>
</reference>
<evidence type="ECO:0008006" key="5">
    <source>
        <dbReference type="Google" id="ProtNLM"/>
    </source>
</evidence>
<organism evidence="3 4">
    <name type="scientific">Thermofilum adornatum 1505</name>
    <dbReference type="NCBI Taxonomy" id="697581"/>
    <lineage>
        <taxon>Archaea</taxon>
        <taxon>Thermoproteota</taxon>
        <taxon>Thermoprotei</taxon>
        <taxon>Thermofilales</taxon>
        <taxon>Thermofilaceae</taxon>
        <taxon>Thermofilum</taxon>
    </lineage>
</organism>
<name>A0A3G1A6E2_9CREN</name>
<dbReference type="SUPFAM" id="SSF52540">
    <property type="entry name" value="P-loop containing nucleoside triphosphate hydrolases"/>
    <property type="match status" value="1"/>
</dbReference>
<dbReference type="GeneID" id="25406092"/>
<feature type="domain" description="DUF4143" evidence="2">
    <location>
        <begin position="256"/>
        <end position="397"/>
    </location>
</feature>
<sequence>MESLNPWWKGKEAFEEDEDYKKWRQSSVRWVPQLLEEIELEAPALHFLFGPRQVGKTTLLKLLIGKLLQVVDNPRAIFYYRCDLLADYKELNSVLMEYLKIKRNEVLRVSFIFLDEVTFPREWYRAIKYMVDRGYLQNDIVVLTGSLSMYAKREVETFPGRRGRGRDYVLYPLSFREYIKVSRPDLYGKLEEIRDFSPKEIREKCLKLIPWREELNKLFETYLVTGGFPLAVKTYLENRSISREVKETYLSAFLYDLAKLRRNEAIAKRVIKAIIEKLPSPVSLNSIAKEFEIRSHKTVFQYLDLFEKLFIAKNLYFVDPDKAVEVFYKERKVHLTDPFLYEVFSEWCHVQKPDESKIVESVVATHLARRFRVGYWRNRTEIDVILPDLSLGFEIKWAEKTKLYPKSIGKIKNIVYLTKEEFSDEPLAVPTSVFLSCLKL</sequence>
<proteinExistence type="predicted"/>
<dbReference type="RefSeq" id="WP_020963207.1">
    <property type="nucleotide sequence ID" value="NZ_CP007493.1"/>
</dbReference>
<dbReference type="AlphaFoldDB" id="A0A3G1A6E2"/>
<dbReference type="PANTHER" id="PTHR33295">
    <property type="entry name" value="ATPASE"/>
    <property type="match status" value="1"/>
</dbReference>
<dbReference type="InterPro" id="IPR025420">
    <property type="entry name" value="DUF4143"/>
</dbReference>
<dbReference type="Proteomes" id="UP000266720">
    <property type="component" value="Chromosome"/>
</dbReference>
<dbReference type="Pfam" id="PF13173">
    <property type="entry name" value="AAA_14"/>
    <property type="match status" value="1"/>
</dbReference>